<dbReference type="InterPro" id="IPR052515">
    <property type="entry name" value="Gfo/Idh/MocA_Oxidoreductase"/>
</dbReference>
<organism evidence="2 3">
    <name type="scientific">Cohnella fermenti</name>
    <dbReference type="NCBI Taxonomy" id="2565925"/>
    <lineage>
        <taxon>Bacteria</taxon>
        <taxon>Bacillati</taxon>
        <taxon>Bacillota</taxon>
        <taxon>Bacilli</taxon>
        <taxon>Bacillales</taxon>
        <taxon>Paenibacillaceae</taxon>
        <taxon>Cohnella</taxon>
    </lineage>
</organism>
<comment type="caution">
    <text evidence="2">The sequence shown here is derived from an EMBL/GenBank/DDBJ whole genome shotgun (WGS) entry which is preliminary data.</text>
</comment>
<dbReference type="PANTHER" id="PTHR43249">
    <property type="entry name" value="UDP-N-ACETYL-2-AMINO-2-DEOXY-D-GLUCURONATE OXIDASE"/>
    <property type="match status" value="1"/>
</dbReference>
<evidence type="ECO:0000313" key="2">
    <source>
        <dbReference type="EMBL" id="THF76713.1"/>
    </source>
</evidence>
<gene>
    <name evidence="2" type="ORF">E6C55_18250</name>
</gene>
<feature type="domain" description="Gfo/Idh/MocA-like oxidoreductase N-terminal" evidence="1">
    <location>
        <begin position="8"/>
        <end position="130"/>
    </location>
</feature>
<proteinExistence type="predicted"/>
<dbReference type="RefSeq" id="WP_136371251.1">
    <property type="nucleotide sequence ID" value="NZ_SSOB01000023.1"/>
</dbReference>
<sequence>MNLLRPVKIVLAGIGGYGAHYVRELLKGEGEYPYEWVGAVDPYPANSPFLVELAARSIPVYDSLDRFYESADADLAIISSPIQYHGPQTCLALSHGSHVLLEKPLCARMEDARRMIEARDRAHKFVAVGYQWSYSSAMQALKRDIASGLFGKPKRFRTLVLWPRSERYYSRGWAGKLRDDRGNMILDSVANNAAAHYIHNMFFVLGRGEGASALPVRVKAELYRANRIENYDTAAMRAYTEDGVELLYYGSHAVRDTLGALFRYEFEQADVIYDDNARSGAIVARFHSGETMAYGNPNRNGDSAKLQAALAAAHGGGPVACGLEAALSQTICINMMQQSSPDIVPFPETIVRRGAVMEGGETGNYVEDLVEQLKRCYDKGELPAESGIPWARAGREVEVTND</sequence>
<protein>
    <submittedName>
        <fullName evidence="2">Gfo/Idh/MocA family oxidoreductase</fullName>
    </submittedName>
</protein>
<dbReference type="OrthoDB" id="9781966at2"/>
<dbReference type="Gene3D" id="3.30.360.10">
    <property type="entry name" value="Dihydrodipicolinate Reductase, domain 2"/>
    <property type="match status" value="1"/>
</dbReference>
<name>A0A4S4BPC7_9BACL</name>
<dbReference type="AlphaFoldDB" id="A0A4S4BPC7"/>
<dbReference type="PANTHER" id="PTHR43249:SF1">
    <property type="entry name" value="D-GLUCOSIDE 3-DEHYDROGENASE"/>
    <property type="match status" value="1"/>
</dbReference>
<accession>A0A4S4BPC7</accession>
<keyword evidence="3" id="KW-1185">Reference proteome</keyword>
<dbReference type="Pfam" id="PF01408">
    <property type="entry name" value="GFO_IDH_MocA"/>
    <property type="match status" value="1"/>
</dbReference>
<reference evidence="2 3" key="1">
    <citation type="submission" date="2019-04" db="EMBL/GenBank/DDBJ databases">
        <title>Cohnella sp. nov. isolated from preserved vegetables.</title>
        <authorList>
            <person name="Lin S.-Y."/>
            <person name="Hung M.-H."/>
            <person name="Young C.-C."/>
        </authorList>
    </citation>
    <scope>NUCLEOTIDE SEQUENCE [LARGE SCALE GENOMIC DNA]</scope>
    <source>
        <strain evidence="2 3">CC-MHH1044</strain>
    </source>
</reference>
<dbReference type="GO" id="GO:0000166">
    <property type="term" value="F:nucleotide binding"/>
    <property type="evidence" value="ECO:0007669"/>
    <property type="project" value="InterPro"/>
</dbReference>
<dbReference type="EMBL" id="SSOB01000023">
    <property type="protein sequence ID" value="THF76713.1"/>
    <property type="molecule type" value="Genomic_DNA"/>
</dbReference>
<evidence type="ECO:0000259" key="1">
    <source>
        <dbReference type="Pfam" id="PF01408"/>
    </source>
</evidence>
<dbReference type="InterPro" id="IPR036291">
    <property type="entry name" value="NAD(P)-bd_dom_sf"/>
</dbReference>
<dbReference type="SUPFAM" id="SSF51735">
    <property type="entry name" value="NAD(P)-binding Rossmann-fold domains"/>
    <property type="match status" value="1"/>
</dbReference>
<dbReference type="InterPro" id="IPR000683">
    <property type="entry name" value="Gfo/Idh/MocA-like_OxRdtase_N"/>
</dbReference>
<dbReference type="Gene3D" id="3.40.50.720">
    <property type="entry name" value="NAD(P)-binding Rossmann-like Domain"/>
    <property type="match status" value="1"/>
</dbReference>
<dbReference type="SUPFAM" id="SSF55347">
    <property type="entry name" value="Glyceraldehyde-3-phosphate dehydrogenase-like, C-terminal domain"/>
    <property type="match status" value="1"/>
</dbReference>
<evidence type="ECO:0000313" key="3">
    <source>
        <dbReference type="Proteomes" id="UP000310636"/>
    </source>
</evidence>
<dbReference type="Proteomes" id="UP000310636">
    <property type="component" value="Unassembled WGS sequence"/>
</dbReference>